<dbReference type="AlphaFoldDB" id="A0A0D3KJ65"/>
<organism evidence="2 3">
    <name type="scientific">Emiliania huxleyi (strain CCMP1516)</name>
    <dbReference type="NCBI Taxonomy" id="280463"/>
    <lineage>
        <taxon>Eukaryota</taxon>
        <taxon>Haptista</taxon>
        <taxon>Haptophyta</taxon>
        <taxon>Prymnesiophyceae</taxon>
        <taxon>Isochrysidales</taxon>
        <taxon>Noelaerhabdaceae</taxon>
        <taxon>Emiliania</taxon>
    </lineage>
</organism>
<name>A0A0D3KJ65_EMIH1</name>
<keyword evidence="3" id="KW-1185">Reference proteome</keyword>
<dbReference type="PaxDb" id="2903-EOD35800"/>
<reference evidence="3" key="1">
    <citation type="journal article" date="2013" name="Nature">
        <title>Pan genome of the phytoplankton Emiliania underpins its global distribution.</title>
        <authorList>
            <person name="Read B.A."/>
            <person name="Kegel J."/>
            <person name="Klute M.J."/>
            <person name="Kuo A."/>
            <person name="Lefebvre S.C."/>
            <person name="Maumus F."/>
            <person name="Mayer C."/>
            <person name="Miller J."/>
            <person name="Monier A."/>
            <person name="Salamov A."/>
            <person name="Young J."/>
            <person name="Aguilar M."/>
            <person name="Claverie J.M."/>
            <person name="Frickenhaus S."/>
            <person name="Gonzalez K."/>
            <person name="Herman E.K."/>
            <person name="Lin Y.C."/>
            <person name="Napier J."/>
            <person name="Ogata H."/>
            <person name="Sarno A.F."/>
            <person name="Shmutz J."/>
            <person name="Schroeder D."/>
            <person name="de Vargas C."/>
            <person name="Verret F."/>
            <person name="von Dassow P."/>
            <person name="Valentin K."/>
            <person name="Van de Peer Y."/>
            <person name="Wheeler G."/>
            <person name="Dacks J.B."/>
            <person name="Delwiche C.F."/>
            <person name="Dyhrman S.T."/>
            <person name="Glockner G."/>
            <person name="John U."/>
            <person name="Richards T."/>
            <person name="Worden A.Z."/>
            <person name="Zhang X."/>
            <person name="Grigoriev I.V."/>
            <person name="Allen A.E."/>
            <person name="Bidle K."/>
            <person name="Borodovsky M."/>
            <person name="Bowler C."/>
            <person name="Brownlee C."/>
            <person name="Cock J.M."/>
            <person name="Elias M."/>
            <person name="Gladyshev V.N."/>
            <person name="Groth M."/>
            <person name="Guda C."/>
            <person name="Hadaegh A."/>
            <person name="Iglesias-Rodriguez M.D."/>
            <person name="Jenkins J."/>
            <person name="Jones B.M."/>
            <person name="Lawson T."/>
            <person name="Leese F."/>
            <person name="Lindquist E."/>
            <person name="Lobanov A."/>
            <person name="Lomsadze A."/>
            <person name="Malik S.B."/>
            <person name="Marsh M.E."/>
            <person name="Mackinder L."/>
            <person name="Mock T."/>
            <person name="Mueller-Roeber B."/>
            <person name="Pagarete A."/>
            <person name="Parker M."/>
            <person name="Probert I."/>
            <person name="Quesneville H."/>
            <person name="Raines C."/>
            <person name="Rensing S.A."/>
            <person name="Riano-Pachon D.M."/>
            <person name="Richier S."/>
            <person name="Rokitta S."/>
            <person name="Shiraiwa Y."/>
            <person name="Soanes D.M."/>
            <person name="van der Giezen M."/>
            <person name="Wahlund T.M."/>
            <person name="Williams B."/>
            <person name="Wilson W."/>
            <person name="Wolfe G."/>
            <person name="Wurch L.L."/>
        </authorList>
    </citation>
    <scope>NUCLEOTIDE SEQUENCE</scope>
</reference>
<sequence length="408" mass="44140">MSGPSTFCRWDGPREEAADEPCNATISTGRSGYCHCRRHRHVARFDCGHPPLRCDQACAVLEDAPTVRALAYTALMAFDDRAAALSLAFGGGRRRRDASQRPPARPSSRSDAAGGAGRIPVTLYQTIDKLDRPGIGLRWEESEPLGLRRVLHDDVLGQQYLNASWGPRFARAYGQISLGPIRGLANESVIDGFHASMKLGQISLGPIRGDFLRLAYIAEHGGFYADADVCPVHNSTLSRLAASGAPLVIVASMFSAARKGKGDALGAVPRHPDLQPLVWAALYHVEAAVRGYDRLGATAVAGLRLVESARTDFRLAVDSQLVALLGPQLMGSLLGAQPKVVLLENTTGTAHLPGEPTLALGPCDGLVKDWAAWAGRGGWHREAPVRFGYAHQPVVETKWEERRRRRRS</sequence>
<dbReference type="RefSeq" id="XP_005788229.1">
    <property type="nucleotide sequence ID" value="XM_005788172.1"/>
</dbReference>
<dbReference type="HOGENOM" id="CLU_675172_0_0_1"/>
<feature type="compositionally biased region" description="Low complexity" evidence="1">
    <location>
        <begin position="100"/>
        <end position="113"/>
    </location>
</feature>
<evidence type="ECO:0000313" key="3">
    <source>
        <dbReference type="Proteomes" id="UP000013827"/>
    </source>
</evidence>
<accession>A0A0D3KJ65</accession>
<dbReference type="Proteomes" id="UP000013827">
    <property type="component" value="Unassembled WGS sequence"/>
</dbReference>
<feature type="region of interest" description="Disordered" evidence="1">
    <location>
        <begin position="92"/>
        <end position="116"/>
    </location>
</feature>
<evidence type="ECO:0000313" key="2">
    <source>
        <dbReference type="EnsemblProtists" id="EOD35800"/>
    </source>
</evidence>
<proteinExistence type="predicted"/>
<dbReference type="KEGG" id="ehx:EMIHUDRAFT_455291"/>
<evidence type="ECO:0000256" key="1">
    <source>
        <dbReference type="SAM" id="MobiDB-lite"/>
    </source>
</evidence>
<dbReference type="EnsemblProtists" id="EOD35800">
    <property type="protein sequence ID" value="EOD35800"/>
    <property type="gene ID" value="EMIHUDRAFT_455291"/>
</dbReference>
<protein>
    <submittedName>
        <fullName evidence="2">Uncharacterized protein</fullName>
    </submittedName>
</protein>
<dbReference type="GeneID" id="17281070"/>
<reference evidence="2" key="2">
    <citation type="submission" date="2024-10" db="UniProtKB">
        <authorList>
            <consortium name="EnsemblProtists"/>
        </authorList>
    </citation>
    <scope>IDENTIFICATION</scope>
</reference>